<dbReference type="Pfam" id="PF00565">
    <property type="entry name" value="SNase"/>
    <property type="match status" value="1"/>
</dbReference>
<reference evidence="2" key="1">
    <citation type="journal article" date="2014" name="Front. Microbiol.">
        <title>High frequency of phylogenetically diverse reductive dehalogenase-homologous genes in deep subseafloor sedimentary metagenomes.</title>
        <authorList>
            <person name="Kawai M."/>
            <person name="Futagami T."/>
            <person name="Toyoda A."/>
            <person name="Takaki Y."/>
            <person name="Nishi S."/>
            <person name="Hori S."/>
            <person name="Arai W."/>
            <person name="Tsubouchi T."/>
            <person name="Morono Y."/>
            <person name="Uchiyama I."/>
            <person name="Ito T."/>
            <person name="Fujiyama A."/>
            <person name="Inagaki F."/>
            <person name="Takami H."/>
        </authorList>
    </citation>
    <scope>NUCLEOTIDE SEQUENCE</scope>
    <source>
        <strain evidence="2">Expedition CK06-06</strain>
    </source>
</reference>
<organism evidence="2">
    <name type="scientific">marine sediment metagenome</name>
    <dbReference type="NCBI Taxonomy" id="412755"/>
    <lineage>
        <taxon>unclassified sequences</taxon>
        <taxon>metagenomes</taxon>
        <taxon>ecological metagenomes</taxon>
    </lineage>
</organism>
<dbReference type="AlphaFoldDB" id="X0UM00"/>
<name>X0UM00_9ZZZZ</name>
<dbReference type="InterPro" id="IPR035437">
    <property type="entry name" value="SNase_OB-fold_sf"/>
</dbReference>
<dbReference type="InterPro" id="IPR016071">
    <property type="entry name" value="Staphylococal_nuclease_OB-fold"/>
</dbReference>
<protein>
    <recommendedName>
        <fullName evidence="1">TNase-like domain-containing protein</fullName>
    </recommendedName>
</protein>
<dbReference type="PROSITE" id="PS50830">
    <property type="entry name" value="TNASE_3"/>
    <property type="match status" value="1"/>
</dbReference>
<comment type="caution">
    <text evidence="2">The sequence shown here is derived from an EMBL/GenBank/DDBJ whole genome shotgun (WGS) entry which is preliminary data.</text>
</comment>
<sequence>IGDSREEAKFRAHMARRFAFFYLYRKTVKLSYDWEIEDKYDRLLAYVWTEKQGLFNKFILSEGFAAVFLKFPFKYREEFIEAEREARELKKGFWKKGPYPSISVQDTRAYLGKLLSVKYTCSRVQTKGKFVFLYSSGEEFSTLVPRESISFFPELKSFEGKALTVTGFLEEYKEKPQIVAFFPRQIKIKKQ</sequence>
<dbReference type="SUPFAM" id="SSF50199">
    <property type="entry name" value="Staphylococcal nuclease"/>
    <property type="match status" value="1"/>
</dbReference>
<feature type="domain" description="TNase-like" evidence="1">
    <location>
        <begin position="1"/>
        <end position="96"/>
    </location>
</feature>
<evidence type="ECO:0000259" key="1">
    <source>
        <dbReference type="PROSITE" id="PS50830"/>
    </source>
</evidence>
<proteinExistence type="predicted"/>
<dbReference type="Gene3D" id="2.40.50.90">
    <property type="match status" value="1"/>
</dbReference>
<gene>
    <name evidence="2" type="ORF">S01H1_38659</name>
</gene>
<evidence type="ECO:0000313" key="2">
    <source>
        <dbReference type="EMBL" id="GAG06814.1"/>
    </source>
</evidence>
<accession>X0UM00</accession>
<dbReference type="EMBL" id="BARS01024349">
    <property type="protein sequence ID" value="GAG06814.1"/>
    <property type="molecule type" value="Genomic_DNA"/>
</dbReference>
<feature type="non-terminal residue" evidence="2">
    <location>
        <position position="1"/>
    </location>
</feature>